<dbReference type="EMBL" id="JAFCJH010000004">
    <property type="protein sequence ID" value="MBR0794916.1"/>
    <property type="molecule type" value="Genomic_DNA"/>
</dbReference>
<reference evidence="2" key="1">
    <citation type="journal article" date="2021" name="ISME J.">
        <title>Evolutionary origin and ecological implication of a unique nif island in free-living Bradyrhizobium lineages.</title>
        <authorList>
            <person name="Tao J."/>
        </authorList>
    </citation>
    <scope>NUCLEOTIDE SEQUENCE [LARGE SCALE GENOMIC DNA]</scope>
    <source>
        <strain evidence="2">SZCCT0434</strain>
    </source>
</reference>
<organism evidence="1 2">
    <name type="scientific">Bradyrhizobium jicamae</name>
    <dbReference type="NCBI Taxonomy" id="280332"/>
    <lineage>
        <taxon>Bacteria</taxon>
        <taxon>Pseudomonadati</taxon>
        <taxon>Pseudomonadota</taxon>
        <taxon>Alphaproteobacteria</taxon>
        <taxon>Hyphomicrobiales</taxon>
        <taxon>Nitrobacteraceae</taxon>
        <taxon>Bradyrhizobium</taxon>
    </lineage>
</organism>
<sequence length="74" mass="8182">MLAGLDSSLLEIVDRHEAGRQKPMRTCDDECSGKLRAEGADIVVGDLLDFRAVRRTFRIAYCVTRKPDVAICAS</sequence>
<dbReference type="RefSeq" id="WP_212491976.1">
    <property type="nucleotide sequence ID" value="NZ_JAFCJH010000004.1"/>
</dbReference>
<evidence type="ECO:0000313" key="2">
    <source>
        <dbReference type="Proteomes" id="UP001315278"/>
    </source>
</evidence>
<keyword evidence="2" id="KW-1185">Reference proteome</keyword>
<dbReference type="Proteomes" id="UP001315278">
    <property type="component" value="Unassembled WGS sequence"/>
</dbReference>
<gene>
    <name evidence="1" type="ORF">JQ615_05880</name>
</gene>
<accession>A0ABS5FDP7</accession>
<name>A0ABS5FDP7_9BRAD</name>
<proteinExistence type="predicted"/>
<evidence type="ECO:0008006" key="3">
    <source>
        <dbReference type="Google" id="ProtNLM"/>
    </source>
</evidence>
<evidence type="ECO:0000313" key="1">
    <source>
        <dbReference type="EMBL" id="MBR0794916.1"/>
    </source>
</evidence>
<comment type="caution">
    <text evidence="1">The sequence shown here is derived from an EMBL/GenBank/DDBJ whole genome shotgun (WGS) entry which is preliminary data.</text>
</comment>
<protein>
    <recommendedName>
        <fullName evidence="3">RCK N-terminal domain-containing protein</fullName>
    </recommendedName>
</protein>